<proteinExistence type="predicted"/>
<evidence type="ECO:0000313" key="1">
    <source>
        <dbReference type="EMBL" id="VVC94708.1"/>
    </source>
</evidence>
<name>A0A5E4QAD8_9NEOP</name>
<reference evidence="1 2" key="1">
    <citation type="submission" date="2017-07" db="EMBL/GenBank/DDBJ databases">
        <authorList>
            <person name="Talla V."/>
            <person name="Backstrom N."/>
        </authorList>
    </citation>
    <scope>NUCLEOTIDE SEQUENCE [LARGE SCALE GENOMIC DNA]</scope>
</reference>
<keyword evidence="2" id="KW-1185">Reference proteome</keyword>
<sequence length="128" mass="14322">MLTSFPASSVDYRGEWSVVTTCLLLLHRASHDIIATVLSLLIDSSVAVDIAAERTHIIHRRCENRLKSYCIGTEFTLHKSSRANLNLKGRLQSLFCRVAKLALYRSENATIYSTPTYYRSTAACSVPI</sequence>
<dbReference type="Proteomes" id="UP000324832">
    <property type="component" value="Unassembled WGS sequence"/>
</dbReference>
<gene>
    <name evidence="1" type="ORF">LSINAPIS_LOCUS6599</name>
</gene>
<evidence type="ECO:0000313" key="2">
    <source>
        <dbReference type="Proteomes" id="UP000324832"/>
    </source>
</evidence>
<organism evidence="1 2">
    <name type="scientific">Leptidea sinapis</name>
    <dbReference type="NCBI Taxonomy" id="189913"/>
    <lineage>
        <taxon>Eukaryota</taxon>
        <taxon>Metazoa</taxon>
        <taxon>Ecdysozoa</taxon>
        <taxon>Arthropoda</taxon>
        <taxon>Hexapoda</taxon>
        <taxon>Insecta</taxon>
        <taxon>Pterygota</taxon>
        <taxon>Neoptera</taxon>
        <taxon>Endopterygota</taxon>
        <taxon>Lepidoptera</taxon>
        <taxon>Glossata</taxon>
        <taxon>Ditrysia</taxon>
        <taxon>Papilionoidea</taxon>
        <taxon>Pieridae</taxon>
        <taxon>Dismorphiinae</taxon>
        <taxon>Leptidea</taxon>
    </lineage>
</organism>
<protein>
    <submittedName>
        <fullName evidence="1">Uncharacterized protein</fullName>
    </submittedName>
</protein>
<accession>A0A5E4QAD8</accession>
<dbReference type="AlphaFoldDB" id="A0A5E4QAD8"/>
<dbReference type="EMBL" id="FZQP02002103">
    <property type="protein sequence ID" value="VVC94708.1"/>
    <property type="molecule type" value="Genomic_DNA"/>
</dbReference>